<reference evidence="4" key="1">
    <citation type="journal article" date="2019" name="Int. J. Syst. Evol. Microbiol.">
        <title>The Global Catalogue of Microorganisms (GCM) 10K type strain sequencing project: providing services to taxonomists for standard genome sequencing and annotation.</title>
        <authorList>
            <consortium name="The Broad Institute Genomics Platform"/>
            <consortium name="The Broad Institute Genome Sequencing Center for Infectious Disease"/>
            <person name="Wu L."/>
            <person name="Ma J."/>
        </authorList>
    </citation>
    <scope>NUCLEOTIDE SEQUENCE [LARGE SCALE GENOMIC DNA]</scope>
    <source>
        <strain evidence="4">KACC 12649</strain>
    </source>
</reference>
<feature type="signal peptide" evidence="1">
    <location>
        <begin position="1"/>
        <end position="22"/>
    </location>
</feature>
<feature type="domain" description="DUF4394" evidence="2">
    <location>
        <begin position="57"/>
        <end position="295"/>
    </location>
</feature>
<accession>A0ABW0L8Z5</accession>
<dbReference type="Proteomes" id="UP001596050">
    <property type="component" value="Unassembled WGS sequence"/>
</dbReference>
<dbReference type="EMBL" id="JBHSMU010000015">
    <property type="protein sequence ID" value="MFC5461457.1"/>
    <property type="molecule type" value="Genomic_DNA"/>
</dbReference>
<organism evidence="3 4">
    <name type="scientific">Massilia niabensis</name>
    <dbReference type="NCBI Taxonomy" id="544910"/>
    <lineage>
        <taxon>Bacteria</taxon>
        <taxon>Pseudomonadati</taxon>
        <taxon>Pseudomonadota</taxon>
        <taxon>Betaproteobacteria</taxon>
        <taxon>Burkholderiales</taxon>
        <taxon>Oxalobacteraceae</taxon>
        <taxon>Telluria group</taxon>
        <taxon>Massilia</taxon>
    </lineage>
</organism>
<gene>
    <name evidence="3" type="ORF">ACFPN5_16725</name>
</gene>
<dbReference type="InterPro" id="IPR025507">
    <property type="entry name" value="DUF4394"/>
</dbReference>
<name>A0ABW0L8Z5_9BURK</name>
<evidence type="ECO:0000259" key="2">
    <source>
        <dbReference type="Pfam" id="PF14339"/>
    </source>
</evidence>
<dbReference type="RefSeq" id="WP_379784907.1">
    <property type="nucleotide sequence ID" value="NZ_JBHSMU010000015.1"/>
</dbReference>
<evidence type="ECO:0000313" key="4">
    <source>
        <dbReference type="Proteomes" id="UP001596050"/>
    </source>
</evidence>
<protein>
    <submittedName>
        <fullName evidence="3">DUF4394 domain-containing protein</fullName>
    </submittedName>
</protein>
<evidence type="ECO:0000256" key="1">
    <source>
        <dbReference type="SAM" id="SignalP"/>
    </source>
</evidence>
<comment type="caution">
    <text evidence="3">The sequence shown here is derived from an EMBL/GenBank/DDBJ whole genome shotgun (WGS) entry which is preliminary data.</text>
</comment>
<sequence length="301" mass="31099">MRKLAKLAAAASLIVTALPAVAVDDHASYRSRPACESGGNHGKSGSLSVVGLTADMRLVCFNEYRPGNARSIGYISGLMRGDALVGIDFRVQDNRLYGVSRSGGIYALDVRNAVATKVSQLSVPLEGNSFGVDFNPAADRLRIVSDAGQNLRHNVNTGGVTVVDDPLDYPPATPVNAVGPTATGVTGSAYTNNDLSPNTATTLYALDTLLDQVALQSPPNDGTLAATGKLGVDTGLATGFDIYSIIRSGASVGAQGLASLQTADGANRLYSISLSTGKATLRGAFSNQYKIIGIAIPLNQL</sequence>
<proteinExistence type="predicted"/>
<dbReference type="Pfam" id="PF14339">
    <property type="entry name" value="DUF4394"/>
    <property type="match status" value="1"/>
</dbReference>
<keyword evidence="1" id="KW-0732">Signal</keyword>
<feature type="chain" id="PRO_5046399599" evidence="1">
    <location>
        <begin position="23"/>
        <end position="301"/>
    </location>
</feature>
<keyword evidence="4" id="KW-1185">Reference proteome</keyword>
<evidence type="ECO:0000313" key="3">
    <source>
        <dbReference type="EMBL" id="MFC5461457.1"/>
    </source>
</evidence>